<keyword evidence="7" id="KW-1185">Reference proteome</keyword>
<dbReference type="SUPFAM" id="SSF52540">
    <property type="entry name" value="P-loop containing nucleoside triphosphate hydrolases"/>
    <property type="match status" value="1"/>
</dbReference>
<dbReference type="Gene3D" id="2.130.10.10">
    <property type="entry name" value="YVTN repeat-like/Quinoprotein amine dehydrogenase"/>
    <property type="match status" value="4"/>
</dbReference>
<organism evidence="6 7">
    <name type="scientific">Amycolatopsis speibonae</name>
    <dbReference type="NCBI Taxonomy" id="1450224"/>
    <lineage>
        <taxon>Bacteria</taxon>
        <taxon>Bacillati</taxon>
        <taxon>Actinomycetota</taxon>
        <taxon>Actinomycetes</taxon>
        <taxon>Pseudonocardiales</taxon>
        <taxon>Pseudonocardiaceae</taxon>
        <taxon>Amycolatopsis</taxon>
    </lineage>
</organism>
<dbReference type="InterPro" id="IPR020472">
    <property type="entry name" value="WD40_PAC1"/>
</dbReference>
<gene>
    <name evidence="6" type="ORF">ACFOSH_02585</name>
</gene>
<dbReference type="PRINTS" id="PR00320">
    <property type="entry name" value="GPROTEINBRPT"/>
</dbReference>
<protein>
    <recommendedName>
        <fullName evidence="5">HTH cro/C1-type domain-containing protein</fullName>
    </recommendedName>
</protein>
<dbReference type="InterPro" id="IPR050505">
    <property type="entry name" value="WDR55/POC1"/>
</dbReference>
<sequence>MPRVEQPLPSDGTVLTEFAQALREVRRAAGKPAYRALAARAHYSSTTLADAAGGKKLPSLAVTLAFAKACGADTDEWERRWHTAASTLAAEALTRTPTKAGPGEADGAAPYLGLRAYQAGDAARFRGREELVARLRDLVAGHRFVTVVGASGAGKSSLLRAGLVAAAEQAGQPAVAITPGPHPVEEIALALAAGNGASARSLSQDIAADPAGLHFGVRELLAVREPAGDLLVVVDQFEELFTLCRYTAEREAFLAALVTAASSATSHTRVVVGLRADFFAHCCAHSDLAQAMNDAQLVVGPMTSEQLRTAVTGPAIDAGLSVESALLAEVLAEASGEPGALPLVSHALLQAWRRRRGTVLTLTGYQAAGGIRHALAQTAETAYDDLSPAQQATARDLFIRLTALGENTQDTKRRLRRRELDSHDTDLEAVLDSLAAARLIVLDHDTVEIGHEALIRAWPRLRAWLEADREELLLHRQLTDTARTWTDLERDDGVLYRGTRLARTRVWRDTHNPVLLAEEAAFLQASIAAHDRERETELRSARRLRRLVAVLAALLLVAALATGYAVESGRAATEQRDTALAHKVFSQAQRLRETNPGLALQLELAAHRLSPQPELHDDLLSGVSAPLPTPLTGNAGQITATAASHAGHLFAAADLDSKVVLWDIANPRRPDTLATLSIPESAVTATAFGMDGRTLATGSLSGEIRLWDLTEPRQPRQLSVVSAPDAVASLAFSPDDRTLSAGTTAKYDPDPSRPSRDNLGLWDVRDRAHPARMSSPRFGSDVMAAVFTGEGRVLATGGGDGVLRLWAMGGAGPPSLLAERTARPGAISSIAVSPSGNILATGDTTSAQLWDITDPLHPAGLAVLPAIPLGVSSLDFSPDGHTLATSGDDKLTRLWSVGEPARPQQALVFGGHAGKVSTVLFTADGRSFATAGEDKVVQLYDVPELAFAGMSGMTTSVATGATGVAAFGGADGITRLWGIGDPEAPRSLAELPGHARPTLALAVSGDGRLLATADADGVLNLWDITDPRNPSKKATTSVGGTFSWVTFSGDAHYLATSDTVRTRLWDITDTTRLLTLAALPDYSGGGGAAAFAPDGRTLATDSNDNSVKLWDLSDRRRPALRASLSGHQKYIAALAFSPDGRTLASGGGDTTVRLWDVADLRRVGAGTVLTGHTDNVVRIAFSPDGRTLASGSKDSTVRLWSMTGPFTAGPAATLSGHTNGIDGVAFGPDGSHIVAGASDGTTRYWTADFDQATRRICAVSPPLGESDWKHYFPGIDYRPPCENNARG</sequence>
<dbReference type="InterPro" id="IPR010982">
    <property type="entry name" value="Lambda_DNA-bd_dom_sf"/>
</dbReference>
<dbReference type="PANTHER" id="PTHR44019:SF8">
    <property type="entry name" value="POC1 CENTRIOLAR PROTEIN HOMOLOG"/>
    <property type="match status" value="1"/>
</dbReference>
<feature type="repeat" description="WD" evidence="3">
    <location>
        <begin position="1124"/>
        <end position="1165"/>
    </location>
</feature>
<keyword evidence="2" id="KW-0677">Repeat</keyword>
<dbReference type="InterPro" id="IPR027417">
    <property type="entry name" value="P-loop_NTPase"/>
</dbReference>
<dbReference type="CDD" id="cd00200">
    <property type="entry name" value="WD40"/>
    <property type="match status" value="2"/>
</dbReference>
<reference evidence="7" key="1">
    <citation type="journal article" date="2019" name="Int. J. Syst. Evol. Microbiol.">
        <title>The Global Catalogue of Microorganisms (GCM) 10K type strain sequencing project: providing services to taxonomists for standard genome sequencing and annotation.</title>
        <authorList>
            <consortium name="The Broad Institute Genomics Platform"/>
            <consortium name="The Broad Institute Genome Sequencing Center for Infectious Disease"/>
            <person name="Wu L."/>
            <person name="Ma J."/>
        </authorList>
    </citation>
    <scope>NUCLEOTIDE SEQUENCE [LARGE SCALE GENOMIC DNA]</scope>
    <source>
        <strain evidence="7">CGMCC 4.7676</strain>
    </source>
</reference>
<evidence type="ECO:0000256" key="3">
    <source>
        <dbReference type="PROSITE-ProRule" id="PRU00221"/>
    </source>
</evidence>
<comment type="caution">
    <text evidence="6">The sequence shown here is derived from an EMBL/GenBank/DDBJ whole genome shotgun (WGS) entry which is preliminary data.</text>
</comment>
<feature type="repeat" description="WD" evidence="3">
    <location>
        <begin position="631"/>
        <end position="672"/>
    </location>
</feature>
<dbReference type="EMBL" id="JBHRWK010000005">
    <property type="protein sequence ID" value="MFC3448306.1"/>
    <property type="molecule type" value="Genomic_DNA"/>
</dbReference>
<dbReference type="SUPFAM" id="SSF47413">
    <property type="entry name" value="lambda repressor-like DNA-binding domains"/>
    <property type="match status" value="1"/>
</dbReference>
<dbReference type="SMART" id="SM00530">
    <property type="entry name" value="HTH_XRE"/>
    <property type="match status" value="1"/>
</dbReference>
<feature type="repeat" description="WD" evidence="3">
    <location>
        <begin position="1169"/>
        <end position="1202"/>
    </location>
</feature>
<keyword evidence="1 3" id="KW-0853">WD repeat</keyword>
<dbReference type="CDD" id="cd00093">
    <property type="entry name" value="HTH_XRE"/>
    <property type="match status" value="1"/>
</dbReference>
<feature type="domain" description="HTH cro/C1-type" evidence="5">
    <location>
        <begin position="21"/>
        <end position="77"/>
    </location>
</feature>
<accession>A0ABV7NS31</accession>
<evidence type="ECO:0000259" key="5">
    <source>
        <dbReference type="SMART" id="SM00530"/>
    </source>
</evidence>
<dbReference type="SUPFAM" id="SSF50978">
    <property type="entry name" value="WD40 repeat-like"/>
    <property type="match status" value="1"/>
</dbReference>
<dbReference type="InterPro" id="IPR001387">
    <property type="entry name" value="Cro/C1-type_HTH"/>
</dbReference>
<feature type="repeat" description="WD" evidence="3">
    <location>
        <begin position="782"/>
        <end position="806"/>
    </location>
</feature>
<evidence type="ECO:0000256" key="1">
    <source>
        <dbReference type="ARBA" id="ARBA00022574"/>
    </source>
</evidence>
<evidence type="ECO:0000256" key="2">
    <source>
        <dbReference type="ARBA" id="ARBA00022737"/>
    </source>
</evidence>
<feature type="region of interest" description="Disordered" evidence="4">
    <location>
        <begin position="739"/>
        <end position="760"/>
    </location>
</feature>
<dbReference type="InterPro" id="IPR015943">
    <property type="entry name" value="WD40/YVTN_repeat-like_dom_sf"/>
</dbReference>
<dbReference type="Pfam" id="PF20703">
    <property type="entry name" value="nSTAND1"/>
    <property type="match status" value="1"/>
</dbReference>
<feature type="repeat" description="WD" evidence="3">
    <location>
        <begin position="871"/>
        <end position="897"/>
    </location>
</feature>
<dbReference type="InterPro" id="IPR019775">
    <property type="entry name" value="WD40_repeat_CS"/>
</dbReference>
<proteinExistence type="predicted"/>
<feature type="repeat" description="WD" evidence="3">
    <location>
        <begin position="676"/>
        <end position="717"/>
    </location>
</feature>
<dbReference type="RefSeq" id="WP_378236969.1">
    <property type="nucleotide sequence ID" value="NZ_JBHRWK010000005.1"/>
</dbReference>
<dbReference type="SMART" id="SM00320">
    <property type="entry name" value="WD40"/>
    <property type="match status" value="13"/>
</dbReference>
<evidence type="ECO:0000256" key="4">
    <source>
        <dbReference type="SAM" id="MobiDB-lite"/>
    </source>
</evidence>
<dbReference type="PROSITE" id="PS50082">
    <property type="entry name" value="WD_REPEATS_2"/>
    <property type="match status" value="10"/>
</dbReference>
<feature type="repeat" description="WD" evidence="3">
    <location>
        <begin position="909"/>
        <end position="942"/>
    </location>
</feature>
<name>A0ABV7NS31_9PSEU</name>
<feature type="repeat" description="WD" evidence="3">
    <location>
        <begin position="1214"/>
        <end position="1255"/>
    </location>
</feature>
<evidence type="ECO:0000313" key="7">
    <source>
        <dbReference type="Proteomes" id="UP001595645"/>
    </source>
</evidence>
<dbReference type="InterPro" id="IPR036322">
    <property type="entry name" value="WD40_repeat_dom_sf"/>
</dbReference>
<dbReference type="InterPro" id="IPR001680">
    <property type="entry name" value="WD40_rpt"/>
</dbReference>
<feature type="repeat" description="WD" evidence="3">
    <location>
        <begin position="1090"/>
        <end position="1120"/>
    </location>
</feature>
<feature type="repeat" description="WD" evidence="3">
    <location>
        <begin position="991"/>
        <end position="1032"/>
    </location>
</feature>
<dbReference type="PANTHER" id="PTHR44019">
    <property type="entry name" value="WD REPEAT-CONTAINING PROTEIN 55"/>
    <property type="match status" value="1"/>
</dbReference>
<dbReference type="SUPFAM" id="SSF101908">
    <property type="entry name" value="Putative isomerase YbhE"/>
    <property type="match status" value="1"/>
</dbReference>
<feature type="compositionally biased region" description="Basic and acidic residues" evidence="4">
    <location>
        <begin position="747"/>
        <end position="756"/>
    </location>
</feature>
<dbReference type="Pfam" id="PF00400">
    <property type="entry name" value="WD40"/>
    <property type="match status" value="10"/>
</dbReference>
<evidence type="ECO:0000313" key="6">
    <source>
        <dbReference type="EMBL" id="MFC3448306.1"/>
    </source>
</evidence>
<dbReference type="PROSITE" id="PS50294">
    <property type="entry name" value="WD_REPEATS_REGION"/>
    <property type="match status" value="8"/>
</dbReference>
<dbReference type="Proteomes" id="UP001595645">
    <property type="component" value="Unassembled WGS sequence"/>
</dbReference>
<dbReference type="PROSITE" id="PS00678">
    <property type="entry name" value="WD_REPEATS_1"/>
    <property type="match status" value="2"/>
</dbReference>
<dbReference type="InterPro" id="IPR049052">
    <property type="entry name" value="nSTAND1"/>
</dbReference>